<evidence type="ECO:0000313" key="2">
    <source>
        <dbReference type="EMBL" id="CQD11402.1"/>
    </source>
</evidence>
<reference evidence="3" key="1">
    <citation type="submission" date="2015-03" db="EMBL/GenBank/DDBJ databases">
        <authorList>
            <person name="Urmite Genomes"/>
        </authorList>
    </citation>
    <scope>NUCLEOTIDE SEQUENCE [LARGE SCALE GENOMIC DNA]</scope>
    <source>
        <strain evidence="3">CSUR P1344</strain>
    </source>
</reference>
<dbReference type="Proteomes" id="UP000199601">
    <property type="component" value="Unassembled WGS sequence"/>
</dbReference>
<gene>
    <name evidence="2" type="ORF">BN000_02383</name>
</gene>
<sequence length="53" mass="5831">MTHNGFNGREMLTADQVHDLTGVPVSSPHDPPLSSDAVGRETEQFDEPRRDLA</sequence>
<organism evidence="2 3">
    <name type="scientific">Mycobacterium europaeum</name>
    <dbReference type="NCBI Taxonomy" id="761804"/>
    <lineage>
        <taxon>Bacteria</taxon>
        <taxon>Bacillati</taxon>
        <taxon>Actinomycetota</taxon>
        <taxon>Actinomycetes</taxon>
        <taxon>Mycobacteriales</taxon>
        <taxon>Mycobacteriaceae</taxon>
        <taxon>Mycobacterium</taxon>
        <taxon>Mycobacterium simiae complex</taxon>
    </lineage>
</organism>
<feature type="region of interest" description="Disordered" evidence="1">
    <location>
        <begin position="1"/>
        <end position="53"/>
    </location>
</feature>
<name>A0A0U1DC85_9MYCO</name>
<accession>A0A0U1DC85</accession>
<dbReference type="AlphaFoldDB" id="A0A0U1DC85"/>
<proteinExistence type="predicted"/>
<evidence type="ECO:0000256" key="1">
    <source>
        <dbReference type="SAM" id="MobiDB-lite"/>
    </source>
</evidence>
<protein>
    <submittedName>
        <fullName evidence="2">Uncharacterized protein</fullName>
    </submittedName>
</protein>
<dbReference type="EMBL" id="CTEC01000001">
    <property type="protein sequence ID" value="CQD11402.1"/>
    <property type="molecule type" value="Genomic_DNA"/>
</dbReference>
<feature type="compositionally biased region" description="Basic and acidic residues" evidence="1">
    <location>
        <begin position="38"/>
        <end position="53"/>
    </location>
</feature>
<keyword evidence="3" id="KW-1185">Reference proteome</keyword>
<evidence type="ECO:0000313" key="3">
    <source>
        <dbReference type="Proteomes" id="UP000199601"/>
    </source>
</evidence>